<dbReference type="Pfam" id="PF00089">
    <property type="entry name" value="Trypsin"/>
    <property type="match status" value="1"/>
</dbReference>
<comment type="catalytic activity">
    <reaction evidence="5">
        <text>Preferential cleavage: Arg-|-Xaa, Lys-|-Xaa.</text>
        <dbReference type="EC" id="3.4.21.4"/>
    </reaction>
</comment>
<accession>A0A7J6C9B2</accession>
<dbReference type="PANTHER" id="PTHR24264:SF6">
    <property type="entry name" value="TRYPSINOGEN 1A-RELATED"/>
    <property type="match status" value="1"/>
</dbReference>
<feature type="chain" id="PRO_5029561243" description="trypsin" evidence="7">
    <location>
        <begin position="16"/>
        <end position="142"/>
    </location>
</feature>
<organism evidence="9 10">
    <name type="scientific">Onychostoma macrolepis</name>
    <dbReference type="NCBI Taxonomy" id="369639"/>
    <lineage>
        <taxon>Eukaryota</taxon>
        <taxon>Metazoa</taxon>
        <taxon>Chordata</taxon>
        <taxon>Craniata</taxon>
        <taxon>Vertebrata</taxon>
        <taxon>Euteleostomi</taxon>
        <taxon>Actinopterygii</taxon>
        <taxon>Neopterygii</taxon>
        <taxon>Teleostei</taxon>
        <taxon>Ostariophysi</taxon>
        <taxon>Cypriniformes</taxon>
        <taxon>Cyprinidae</taxon>
        <taxon>Acrossocheilinae</taxon>
        <taxon>Onychostoma</taxon>
    </lineage>
</organism>
<gene>
    <name evidence="9" type="ORF">G5714_016126</name>
</gene>
<dbReference type="SUPFAM" id="SSF50494">
    <property type="entry name" value="Trypsin-like serine proteases"/>
    <property type="match status" value="1"/>
</dbReference>
<evidence type="ECO:0000259" key="8">
    <source>
        <dbReference type="PROSITE" id="PS50240"/>
    </source>
</evidence>
<dbReference type="SMART" id="SM00020">
    <property type="entry name" value="Tryp_SPc"/>
    <property type="match status" value="1"/>
</dbReference>
<reference evidence="9 10" key="1">
    <citation type="submission" date="2020-04" db="EMBL/GenBank/DDBJ databases">
        <title>Chromosome-level genome assembly of a cyprinid fish Onychostoma macrolepis by integration of Nanopore Sequencing, Bionano and Hi-C technology.</title>
        <authorList>
            <person name="Wang D."/>
        </authorList>
    </citation>
    <scope>NUCLEOTIDE SEQUENCE [LARGE SCALE GENOMIC DNA]</scope>
    <source>
        <strain evidence="9">SWU-2019</strain>
        <tissue evidence="9">Muscle</tissue>
    </source>
</reference>
<proteinExistence type="predicted"/>
<evidence type="ECO:0000256" key="7">
    <source>
        <dbReference type="SAM" id="SignalP"/>
    </source>
</evidence>
<dbReference type="AlphaFoldDB" id="A0A7J6C9B2"/>
<name>A0A7J6C9B2_9TELE</name>
<dbReference type="PROSITE" id="PS50240">
    <property type="entry name" value="TRYPSIN_DOM"/>
    <property type="match status" value="1"/>
</dbReference>
<comment type="caution">
    <text evidence="9">The sequence shown here is derived from an EMBL/GenBank/DDBJ whole genome shotgun (WGS) entry which is preliminary data.</text>
</comment>
<feature type="domain" description="Peptidase S1" evidence="8">
    <location>
        <begin position="17"/>
        <end position="142"/>
    </location>
</feature>
<evidence type="ECO:0000256" key="5">
    <source>
        <dbReference type="ARBA" id="ARBA00036320"/>
    </source>
</evidence>
<keyword evidence="2" id="KW-0378">Hydrolase</keyword>
<dbReference type="InterPro" id="IPR001254">
    <property type="entry name" value="Trypsin_dom"/>
</dbReference>
<dbReference type="InterPro" id="IPR018114">
    <property type="entry name" value="TRYPSIN_HIS"/>
</dbReference>
<evidence type="ECO:0000256" key="1">
    <source>
        <dbReference type="ARBA" id="ARBA00022670"/>
    </source>
</evidence>
<sequence length="142" mass="15509">MFLVYLGADFALVIAKIVGGYECEPYSQPWQVSLNAGYRFCGGSLVSNYWVVSAAHCHKSRVEVHLGKHNIVVNEGSSPVYLQFISSGKVICHPSYDSWTLDIMPIKLSKLPLSISMCSLWLCPMAVPPMAPCAESLAGETP</sequence>
<dbReference type="PANTHER" id="PTHR24264">
    <property type="entry name" value="TRYPSIN-RELATED"/>
    <property type="match status" value="1"/>
</dbReference>
<keyword evidence="7" id="KW-0732">Signal</keyword>
<keyword evidence="1" id="KW-0645">Protease</keyword>
<evidence type="ECO:0000313" key="10">
    <source>
        <dbReference type="Proteomes" id="UP000579812"/>
    </source>
</evidence>
<dbReference type="EMBL" id="JAAMOB010000016">
    <property type="protein sequence ID" value="KAF4103243.1"/>
    <property type="molecule type" value="Genomic_DNA"/>
</dbReference>
<evidence type="ECO:0000256" key="2">
    <source>
        <dbReference type="ARBA" id="ARBA00022801"/>
    </source>
</evidence>
<dbReference type="InterPro" id="IPR009003">
    <property type="entry name" value="Peptidase_S1_PA"/>
</dbReference>
<dbReference type="InterPro" id="IPR050127">
    <property type="entry name" value="Serine_Proteases_S1"/>
</dbReference>
<protein>
    <recommendedName>
        <fullName evidence="6">trypsin</fullName>
        <ecNumber evidence="6">3.4.21.4</ecNumber>
    </recommendedName>
</protein>
<evidence type="ECO:0000313" key="9">
    <source>
        <dbReference type="EMBL" id="KAF4103243.1"/>
    </source>
</evidence>
<dbReference type="FunFam" id="2.40.10.10:FF:000166">
    <property type="entry name" value="Trypsin"/>
    <property type="match status" value="1"/>
</dbReference>
<dbReference type="EC" id="3.4.21.4" evidence="6"/>
<evidence type="ECO:0000256" key="3">
    <source>
        <dbReference type="ARBA" id="ARBA00022825"/>
    </source>
</evidence>
<dbReference type="InterPro" id="IPR043504">
    <property type="entry name" value="Peptidase_S1_PA_chymotrypsin"/>
</dbReference>
<evidence type="ECO:0000256" key="4">
    <source>
        <dbReference type="ARBA" id="ARBA00023157"/>
    </source>
</evidence>
<dbReference type="GO" id="GO:0004252">
    <property type="term" value="F:serine-type endopeptidase activity"/>
    <property type="evidence" value="ECO:0007669"/>
    <property type="project" value="UniProtKB-EC"/>
</dbReference>
<feature type="signal peptide" evidence="7">
    <location>
        <begin position="1"/>
        <end position="15"/>
    </location>
</feature>
<keyword evidence="3" id="KW-0720">Serine protease</keyword>
<evidence type="ECO:0000256" key="6">
    <source>
        <dbReference type="ARBA" id="ARBA00038868"/>
    </source>
</evidence>
<keyword evidence="10" id="KW-1185">Reference proteome</keyword>
<dbReference type="GO" id="GO:0006508">
    <property type="term" value="P:proteolysis"/>
    <property type="evidence" value="ECO:0007669"/>
    <property type="project" value="UniProtKB-KW"/>
</dbReference>
<dbReference type="Gene3D" id="2.40.10.10">
    <property type="entry name" value="Trypsin-like serine proteases"/>
    <property type="match status" value="1"/>
</dbReference>
<dbReference type="PROSITE" id="PS00134">
    <property type="entry name" value="TRYPSIN_HIS"/>
    <property type="match status" value="1"/>
</dbReference>
<dbReference type="GO" id="GO:0005615">
    <property type="term" value="C:extracellular space"/>
    <property type="evidence" value="ECO:0007669"/>
    <property type="project" value="TreeGrafter"/>
</dbReference>
<keyword evidence="4" id="KW-1015">Disulfide bond</keyword>
<dbReference type="Proteomes" id="UP000579812">
    <property type="component" value="Unassembled WGS sequence"/>
</dbReference>